<evidence type="ECO:0000256" key="1">
    <source>
        <dbReference type="SAM" id="Phobius"/>
    </source>
</evidence>
<proteinExistence type="predicted"/>
<feature type="transmembrane region" description="Helical" evidence="1">
    <location>
        <begin position="225"/>
        <end position="243"/>
    </location>
</feature>
<dbReference type="EMBL" id="JBHUDL010000010">
    <property type="protein sequence ID" value="MFD1634808.1"/>
    <property type="molecule type" value="Genomic_DNA"/>
</dbReference>
<reference evidence="2 3" key="1">
    <citation type="journal article" date="2019" name="Int. J. Syst. Evol. Microbiol.">
        <title>The Global Catalogue of Microorganisms (GCM) 10K type strain sequencing project: providing services to taxonomists for standard genome sequencing and annotation.</title>
        <authorList>
            <consortium name="The Broad Institute Genomics Platform"/>
            <consortium name="The Broad Institute Genome Sequencing Center for Infectious Disease"/>
            <person name="Wu L."/>
            <person name="Ma J."/>
        </authorList>
    </citation>
    <scope>NUCLEOTIDE SEQUENCE [LARGE SCALE GENOMIC DNA]</scope>
    <source>
        <strain evidence="2 3">CGMCC 1.10594</strain>
    </source>
</reference>
<sequence length="575" mass="58355">MIDYATVVETLARRWPWPTPGDPTLDGALAYLRVPVGASTLERASRVAGTLVCVVGAVLGALVGVATTPRWGVVVTGTGLAVGIGVPLAANRGPRLAARLARTRALGSTAALVGRAAMCLRLDPTLERAAAFAARTGRGVLARSLDGHVTRATGTPESGLDGFADEWGERFPALKRAVSRLGAAATAPPDERERHLDRAVSAALDGARDELAAFTSEIRGPVTGLYAFGVLLPLALVGVLPAARATGVRLSLTAVVALYNAVLPAVVVGSGAWLLARRPVAFPPPRIDSTHPETPDSPLPALAAGAVTGVGGGLAAARVVAPWAVPIAGIGLGVGTVLVVRFHAANAVRTRVRAVEANLDDALYLIGRRVAAGEAVESALDAAAGRVEGATGDFLGDAVGRQRRLGLTVTAAFRGDGGPSNALPSRRTEEMVTLIGLAATEGEPAGDALVATAEHVEELRRVERTARRELSQVTDTLANTAAVFGPLVGGATVALSARVAHTGTSAGFGAAPLPTGALGVAVGAYVLWLAAALTTLATGLTYGLDRTLVGYRVGVALCLATVAYLAAYVGAGVFL</sequence>
<feature type="transmembrane region" description="Helical" evidence="1">
    <location>
        <begin position="71"/>
        <end position="90"/>
    </location>
</feature>
<dbReference type="Proteomes" id="UP001597075">
    <property type="component" value="Unassembled WGS sequence"/>
</dbReference>
<feature type="transmembrane region" description="Helical" evidence="1">
    <location>
        <begin position="549"/>
        <end position="571"/>
    </location>
</feature>
<accession>A0ABD6D176</accession>
<feature type="transmembrane region" description="Helical" evidence="1">
    <location>
        <begin position="47"/>
        <end position="65"/>
    </location>
</feature>
<organism evidence="2 3">
    <name type="scientific">Haloplanus ruber</name>
    <dbReference type="NCBI Taxonomy" id="869892"/>
    <lineage>
        <taxon>Archaea</taxon>
        <taxon>Methanobacteriati</taxon>
        <taxon>Methanobacteriota</taxon>
        <taxon>Stenosarchaea group</taxon>
        <taxon>Halobacteria</taxon>
        <taxon>Halobacteriales</taxon>
        <taxon>Haloferacaceae</taxon>
        <taxon>Haloplanus</taxon>
    </lineage>
</organism>
<dbReference type="RefSeq" id="WP_256405046.1">
    <property type="nucleotide sequence ID" value="NZ_CP187151.1"/>
</dbReference>
<protein>
    <submittedName>
        <fullName evidence="2">Type II secretion system F family protein</fullName>
    </submittedName>
</protein>
<evidence type="ECO:0000313" key="2">
    <source>
        <dbReference type="EMBL" id="MFD1634808.1"/>
    </source>
</evidence>
<gene>
    <name evidence="2" type="ORF">ACFSBJ_13840</name>
</gene>
<feature type="transmembrane region" description="Helical" evidence="1">
    <location>
        <begin position="323"/>
        <end position="344"/>
    </location>
</feature>
<name>A0ABD6D176_9EURY</name>
<feature type="transmembrane region" description="Helical" evidence="1">
    <location>
        <begin position="255"/>
        <end position="276"/>
    </location>
</feature>
<keyword evidence="1" id="KW-1133">Transmembrane helix</keyword>
<feature type="transmembrane region" description="Helical" evidence="1">
    <location>
        <begin position="297"/>
        <end position="317"/>
    </location>
</feature>
<feature type="transmembrane region" description="Helical" evidence="1">
    <location>
        <begin position="477"/>
        <end position="497"/>
    </location>
</feature>
<dbReference type="AlphaFoldDB" id="A0ABD6D176"/>
<feature type="transmembrane region" description="Helical" evidence="1">
    <location>
        <begin position="517"/>
        <end position="537"/>
    </location>
</feature>
<keyword evidence="1" id="KW-0812">Transmembrane</keyword>
<keyword evidence="1" id="KW-0472">Membrane</keyword>
<evidence type="ECO:0000313" key="3">
    <source>
        <dbReference type="Proteomes" id="UP001597075"/>
    </source>
</evidence>
<comment type="caution">
    <text evidence="2">The sequence shown here is derived from an EMBL/GenBank/DDBJ whole genome shotgun (WGS) entry which is preliminary data.</text>
</comment>
<keyword evidence="3" id="KW-1185">Reference proteome</keyword>